<dbReference type="Proteomes" id="UP000253472">
    <property type="component" value="Unassembled WGS sequence"/>
</dbReference>
<reference evidence="1 2" key="1">
    <citation type="submission" date="2018-06" db="EMBL/GenBank/DDBJ databases">
        <title>Whole genome sequencing of Candida tropicalis (genome annotated by CSBL at Korea University).</title>
        <authorList>
            <person name="Ahn J."/>
        </authorList>
    </citation>
    <scope>NUCLEOTIDE SEQUENCE [LARGE SCALE GENOMIC DNA]</scope>
    <source>
        <strain evidence="1 2">ATCC 20962</strain>
    </source>
</reference>
<dbReference type="AlphaFoldDB" id="A0A367Y505"/>
<name>A0A367Y505_9ASCO</name>
<gene>
    <name evidence="1" type="ORF">Cantr_07992</name>
</gene>
<proteinExistence type="predicted"/>
<accession>A0A367Y505</accession>
<evidence type="ECO:0000313" key="2">
    <source>
        <dbReference type="Proteomes" id="UP000253472"/>
    </source>
</evidence>
<comment type="caution">
    <text evidence="1">The sequence shown here is derived from an EMBL/GenBank/DDBJ whole genome shotgun (WGS) entry which is preliminary data.</text>
</comment>
<dbReference type="EMBL" id="QLNQ01000026">
    <property type="protein sequence ID" value="RCK60946.1"/>
    <property type="molecule type" value="Genomic_DNA"/>
</dbReference>
<sequence>MPLPPSVLHRAYIPGGTSVLEMTLFDFGCITAAFAHACVSGLVSLRAPVMPAPCSNRTKT</sequence>
<evidence type="ECO:0000313" key="1">
    <source>
        <dbReference type="EMBL" id="RCK60946.1"/>
    </source>
</evidence>
<keyword evidence="2" id="KW-1185">Reference proteome</keyword>
<organism evidence="1 2">
    <name type="scientific">Candida viswanathii</name>
    <dbReference type="NCBI Taxonomy" id="5486"/>
    <lineage>
        <taxon>Eukaryota</taxon>
        <taxon>Fungi</taxon>
        <taxon>Dikarya</taxon>
        <taxon>Ascomycota</taxon>
        <taxon>Saccharomycotina</taxon>
        <taxon>Pichiomycetes</taxon>
        <taxon>Debaryomycetaceae</taxon>
        <taxon>Candida/Lodderomyces clade</taxon>
        <taxon>Candida</taxon>
    </lineage>
</organism>
<protein>
    <submittedName>
        <fullName evidence="1">Uncharacterized protein</fullName>
    </submittedName>
</protein>